<dbReference type="PROSITE" id="PS50043">
    <property type="entry name" value="HTH_LUXR_2"/>
    <property type="match status" value="1"/>
</dbReference>
<evidence type="ECO:0000256" key="2">
    <source>
        <dbReference type="ARBA" id="ARBA00022553"/>
    </source>
</evidence>
<dbReference type="GO" id="GO:0000160">
    <property type="term" value="P:phosphorelay signal transduction system"/>
    <property type="evidence" value="ECO:0007669"/>
    <property type="project" value="InterPro"/>
</dbReference>
<evidence type="ECO:0000256" key="6">
    <source>
        <dbReference type="PROSITE-ProRule" id="PRU00169"/>
    </source>
</evidence>
<dbReference type="InterPro" id="IPR011006">
    <property type="entry name" value="CheY-like_superfamily"/>
</dbReference>
<evidence type="ECO:0000256" key="5">
    <source>
        <dbReference type="ARBA" id="ARBA00023163"/>
    </source>
</evidence>
<dbReference type="SMART" id="SM00448">
    <property type="entry name" value="REC"/>
    <property type="match status" value="1"/>
</dbReference>
<evidence type="ECO:0000313" key="9">
    <source>
        <dbReference type="EMBL" id="AIC93465.1"/>
    </source>
</evidence>
<evidence type="ECO:0000256" key="1">
    <source>
        <dbReference type="ARBA" id="ARBA00004496"/>
    </source>
</evidence>
<feature type="domain" description="Response regulatory" evidence="8">
    <location>
        <begin position="3"/>
        <end position="119"/>
    </location>
</feature>
<dbReference type="Proteomes" id="UP000027142">
    <property type="component" value="Chromosome"/>
</dbReference>
<sequence length="208" mass="23102">MIDVLLVDDHETVRLGVAAFLSTQEDISVVGEASNGKEGVEQALKLRPDIILMDLVMDGMNGIEATKEIITQWKEATIIIVTSFLDNDKLRPALEAGAKSYVLKTSTAMQIADAIRKTAQGIAVLDEKVQAQMISSFRTEESLHQSLTNREKEILKLMSDGKTNQQIAETLFITIKTVKTHVSHILSKLDVDDRTQAVVYAFQQKLFK</sequence>
<accession>A0A060LTX9</accession>
<evidence type="ECO:0000256" key="3">
    <source>
        <dbReference type="ARBA" id="ARBA00023015"/>
    </source>
</evidence>
<dbReference type="AlphaFoldDB" id="A0A060LTX9"/>
<organism evidence="9 10">
    <name type="scientific">Shouchella lehensis G1</name>
    <dbReference type="NCBI Taxonomy" id="1246626"/>
    <lineage>
        <taxon>Bacteria</taxon>
        <taxon>Bacillati</taxon>
        <taxon>Bacillota</taxon>
        <taxon>Bacilli</taxon>
        <taxon>Bacillales</taxon>
        <taxon>Bacillaceae</taxon>
        <taxon>Shouchella</taxon>
    </lineage>
</organism>
<dbReference type="SMART" id="SM00421">
    <property type="entry name" value="HTH_LUXR"/>
    <property type="match status" value="1"/>
</dbReference>
<keyword evidence="4" id="KW-0238">DNA-binding</keyword>
<reference evidence="9 10" key="1">
    <citation type="journal article" date="2014" name="Gene">
        <title>A comparative genomic analysis of the alkalitolerant soil bacterium Bacillus lehensis G1.</title>
        <authorList>
            <person name="Noor Y.M."/>
            <person name="Samsulrizal N.H."/>
            <person name="Jema'on N.A."/>
            <person name="Low K.O."/>
            <person name="Ramli A.N."/>
            <person name="Alias N.I."/>
            <person name="Damis S.I."/>
            <person name="Fuzi S.F."/>
            <person name="Isa M.N."/>
            <person name="Murad A.M."/>
            <person name="Raih M.F."/>
            <person name="Bakar F.D."/>
            <person name="Najimudin N."/>
            <person name="Mahadi N.M."/>
            <person name="Illias R.M."/>
        </authorList>
    </citation>
    <scope>NUCLEOTIDE SEQUENCE [LARGE SCALE GENOMIC DNA]</scope>
    <source>
        <strain evidence="9 10">G1</strain>
    </source>
</reference>
<dbReference type="KEGG" id="ble:BleG1_0857"/>
<dbReference type="EMBL" id="CP003923">
    <property type="protein sequence ID" value="AIC93465.1"/>
    <property type="molecule type" value="Genomic_DNA"/>
</dbReference>
<dbReference type="PANTHER" id="PTHR43214">
    <property type="entry name" value="TWO-COMPONENT RESPONSE REGULATOR"/>
    <property type="match status" value="1"/>
</dbReference>
<dbReference type="GO" id="GO:0006355">
    <property type="term" value="P:regulation of DNA-templated transcription"/>
    <property type="evidence" value="ECO:0007669"/>
    <property type="project" value="InterPro"/>
</dbReference>
<dbReference type="InterPro" id="IPR058245">
    <property type="entry name" value="NreC/VraR/RcsB-like_REC"/>
</dbReference>
<dbReference type="GO" id="GO:0005737">
    <property type="term" value="C:cytoplasm"/>
    <property type="evidence" value="ECO:0007669"/>
    <property type="project" value="UniProtKB-SubCell"/>
</dbReference>
<dbReference type="HOGENOM" id="CLU_000445_90_10_9"/>
<keyword evidence="5" id="KW-0804">Transcription</keyword>
<dbReference type="Pfam" id="PF00196">
    <property type="entry name" value="GerE"/>
    <property type="match status" value="1"/>
</dbReference>
<dbReference type="InterPro" id="IPR001789">
    <property type="entry name" value="Sig_transdc_resp-reg_receiver"/>
</dbReference>
<dbReference type="OrthoDB" id="9780153at2"/>
<feature type="modified residue" description="4-aspartylphosphate" evidence="6">
    <location>
        <position position="54"/>
    </location>
</feature>
<comment type="subcellular location">
    <subcellularLocation>
        <location evidence="1">Cytoplasm</location>
    </subcellularLocation>
</comment>
<dbReference type="RefSeq" id="WP_038477576.1">
    <property type="nucleotide sequence ID" value="NZ_CP003923.1"/>
</dbReference>
<dbReference type="InterPro" id="IPR039420">
    <property type="entry name" value="WalR-like"/>
</dbReference>
<dbReference type="PROSITE" id="PS50110">
    <property type="entry name" value="RESPONSE_REGULATORY"/>
    <property type="match status" value="1"/>
</dbReference>
<evidence type="ECO:0000313" key="10">
    <source>
        <dbReference type="Proteomes" id="UP000027142"/>
    </source>
</evidence>
<keyword evidence="10" id="KW-1185">Reference proteome</keyword>
<dbReference type="CDD" id="cd06170">
    <property type="entry name" value="LuxR_C_like"/>
    <property type="match status" value="1"/>
</dbReference>
<dbReference type="eggNOG" id="COG2197">
    <property type="taxonomic scope" value="Bacteria"/>
</dbReference>
<evidence type="ECO:0000259" key="7">
    <source>
        <dbReference type="PROSITE" id="PS50043"/>
    </source>
</evidence>
<dbReference type="PRINTS" id="PR00038">
    <property type="entry name" value="HTHLUXR"/>
</dbReference>
<dbReference type="SUPFAM" id="SSF46894">
    <property type="entry name" value="C-terminal effector domain of the bipartite response regulators"/>
    <property type="match status" value="1"/>
</dbReference>
<dbReference type="PANTHER" id="PTHR43214:SF37">
    <property type="entry name" value="TRANSCRIPTIONAL REGULATORY PROTEIN YDFI"/>
    <property type="match status" value="1"/>
</dbReference>
<dbReference type="InterPro" id="IPR016032">
    <property type="entry name" value="Sig_transdc_resp-reg_C-effctor"/>
</dbReference>
<protein>
    <submittedName>
        <fullName evidence="9">Signal transduction response regulator, transcriptional regulator</fullName>
    </submittedName>
</protein>
<dbReference type="PROSITE" id="PS00622">
    <property type="entry name" value="HTH_LUXR_1"/>
    <property type="match status" value="1"/>
</dbReference>
<dbReference type="Pfam" id="PF00072">
    <property type="entry name" value="Response_reg"/>
    <property type="match status" value="1"/>
</dbReference>
<evidence type="ECO:0000259" key="8">
    <source>
        <dbReference type="PROSITE" id="PS50110"/>
    </source>
</evidence>
<dbReference type="GO" id="GO:0003677">
    <property type="term" value="F:DNA binding"/>
    <property type="evidence" value="ECO:0007669"/>
    <property type="project" value="UniProtKB-KW"/>
</dbReference>
<keyword evidence="3" id="KW-0805">Transcription regulation</keyword>
<name>A0A060LTX9_9BACI</name>
<dbReference type="CDD" id="cd17535">
    <property type="entry name" value="REC_NarL-like"/>
    <property type="match status" value="1"/>
</dbReference>
<dbReference type="SUPFAM" id="SSF52172">
    <property type="entry name" value="CheY-like"/>
    <property type="match status" value="1"/>
</dbReference>
<evidence type="ECO:0000256" key="4">
    <source>
        <dbReference type="ARBA" id="ARBA00023125"/>
    </source>
</evidence>
<proteinExistence type="predicted"/>
<dbReference type="STRING" id="1246626.BleG1_0857"/>
<dbReference type="PATRIC" id="fig|1246626.3.peg.862"/>
<dbReference type="Gene3D" id="3.40.50.2300">
    <property type="match status" value="1"/>
</dbReference>
<keyword evidence="2 6" id="KW-0597">Phosphoprotein</keyword>
<gene>
    <name evidence="9" type="ORF">BleG1_0857</name>
</gene>
<dbReference type="InterPro" id="IPR000792">
    <property type="entry name" value="Tscrpt_reg_LuxR_C"/>
</dbReference>
<feature type="domain" description="HTH luxR-type" evidence="7">
    <location>
        <begin position="140"/>
        <end position="205"/>
    </location>
</feature>